<evidence type="ECO:0000256" key="3">
    <source>
        <dbReference type="ARBA" id="ARBA00022448"/>
    </source>
</evidence>
<dbReference type="PANTHER" id="PTHR30026:SF20">
    <property type="entry name" value="OUTER MEMBRANE PROTEIN TOLC"/>
    <property type="match status" value="1"/>
</dbReference>
<dbReference type="InterPro" id="IPR051906">
    <property type="entry name" value="TolC-like"/>
</dbReference>
<evidence type="ECO:0000256" key="9">
    <source>
        <dbReference type="SAM" id="SignalP"/>
    </source>
</evidence>
<keyword evidence="6" id="KW-0472">Membrane</keyword>
<dbReference type="RefSeq" id="WP_092017353.1">
    <property type="nucleotide sequence ID" value="NZ_FOXH01000006.1"/>
</dbReference>
<dbReference type="GO" id="GO:0015562">
    <property type="term" value="F:efflux transmembrane transporter activity"/>
    <property type="evidence" value="ECO:0007669"/>
    <property type="project" value="InterPro"/>
</dbReference>
<dbReference type="Proteomes" id="UP000199306">
    <property type="component" value="Unassembled WGS sequence"/>
</dbReference>
<keyword evidence="4" id="KW-1134">Transmembrane beta strand</keyword>
<dbReference type="PANTHER" id="PTHR30026">
    <property type="entry name" value="OUTER MEMBRANE PROTEIN TOLC"/>
    <property type="match status" value="1"/>
</dbReference>
<evidence type="ECO:0000313" key="10">
    <source>
        <dbReference type="EMBL" id="SFP85481.1"/>
    </source>
</evidence>
<organism evidence="10 11">
    <name type="scientific">Pseudarcicella hirudinis</name>
    <dbReference type="NCBI Taxonomy" id="1079859"/>
    <lineage>
        <taxon>Bacteria</taxon>
        <taxon>Pseudomonadati</taxon>
        <taxon>Bacteroidota</taxon>
        <taxon>Cytophagia</taxon>
        <taxon>Cytophagales</taxon>
        <taxon>Flectobacillaceae</taxon>
        <taxon>Pseudarcicella</taxon>
    </lineage>
</organism>
<evidence type="ECO:0000313" key="11">
    <source>
        <dbReference type="Proteomes" id="UP000199306"/>
    </source>
</evidence>
<dbReference type="SUPFAM" id="SSF56954">
    <property type="entry name" value="Outer membrane efflux proteins (OEP)"/>
    <property type="match status" value="1"/>
</dbReference>
<keyword evidence="11" id="KW-1185">Reference proteome</keyword>
<sequence length="498" mass="55873">MFRKLLLLLLLNGNVFIIQAQTMTALVASGKPARKYNSKLSLQDCIEIAWANNLQIKQSQLQLETGIVNLNQAKANRLPTVNATVNQGFNSGRSIDPYTNAFVDQQITSNNFGINSSFTIFSGYQLQNGIRQSQLNLEAARLDIHASRDQIALNITLAFLQVLSNQDLLDVSLTQRELTGIQIVKAEQLVQNGIIPYKNVLDLKAQLSDDELNIVNAGINLKSAKLSLSQLMNLNDDEELLLERIEAVETPSANPDIVSKDIFSLAKEIRPEVKAAEMRIKSAEISREIAKGSKYPVVTLNFGLGTQYSSAAPGERFVKDGSVTYIEKPSDDAYVLTNGVKSPVYIKQAIEGGEMQKFKYFDQLGTNFNRGIVLNIKIPIFNGYSARNRIAKSVIEKKQAECQAENVKQQLRQNIEQAYNNYNASLQKVSALENQVRSLEEAFRVAEYSFNLGKISSVDYNLAKTQLDKARYNRIQAKYERVFRLKILSFYQNKNTDF</sequence>
<dbReference type="AlphaFoldDB" id="A0A1I5TRF0"/>
<evidence type="ECO:0000256" key="1">
    <source>
        <dbReference type="ARBA" id="ARBA00004442"/>
    </source>
</evidence>
<dbReference type="GO" id="GO:1990281">
    <property type="term" value="C:efflux pump complex"/>
    <property type="evidence" value="ECO:0007669"/>
    <property type="project" value="TreeGrafter"/>
</dbReference>
<proteinExistence type="inferred from homology"/>
<protein>
    <submittedName>
        <fullName evidence="10">Outer membrane protein</fullName>
    </submittedName>
</protein>
<keyword evidence="8" id="KW-0175">Coiled coil</keyword>
<keyword evidence="7" id="KW-0998">Cell outer membrane</keyword>
<keyword evidence="9" id="KW-0732">Signal</keyword>
<dbReference type="Gene3D" id="1.20.1600.10">
    <property type="entry name" value="Outer membrane efflux proteins (OEP)"/>
    <property type="match status" value="1"/>
</dbReference>
<feature type="chain" id="PRO_5011555983" evidence="9">
    <location>
        <begin position="21"/>
        <end position="498"/>
    </location>
</feature>
<evidence type="ECO:0000256" key="8">
    <source>
        <dbReference type="SAM" id="Coils"/>
    </source>
</evidence>
<evidence type="ECO:0000256" key="7">
    <source>
        <dbReference type="ARBA" id="ARBA00023237"/>
    </source>
</evidence>
<dbReference type="OrthoDB" id="9811587at2"/>
<dbReference type="Pfam" id="PF02321">
    <property type="entry name" value="OEP"/>
    <property type="match status" value="2"/>
</dbReference>
<feature type="coiled-coil region" evidence="8">
    <location>
        <begin position="390"/>
        <end position="442"/>
    </location>
</feature>
<dbReference type="InterPro" id="IPR003423">
    <property type="entry name" value="OMP_efflux"/>
</dbReference>
<dbReference type="STRING" id="1079859.SAMN04515674_106162"/>
<evidence type="ECO:0000256" key="6">
    <source>
        <dbReference type="ARBA" id="ARBA00023136"/>
    </source>
</evidence>
<comment type="similarity">
    <text evidence="2">Belongs to the outer membrane factor (OMF) (TC 1.B.17) family.</text>
</comment>
<dbReference type="GO" id="GO:0009279">
    <property type="term" value="C:cell outer membrane"/>
    <property type="evidence" value="ECO:0007669"/>
    <property type="project" value="UniProtKB-SubCell"/>
</dbReference>
<name>A0A1I5TRF0_9BACT</name>
<keyword evidence="5" id="KW-0812">Transmembrane</keyword>
<evidence type="ECO:0000256" key="5">
    <source>
        <dbReference type="ARBA" id="ARBA00022692"/>
    </source>
</evidence>
<evidence type="ECO:0000256" key="2">
    <source>
        <dbReference type="ARBA" id="ARBA00007613"/>
    </source>
</evidence>
<keyword evidence="3" id="KW-0813">Transport</keyword>
<accession>A0A1I5TRF0</accession>
<feature type="signal peptide" evidence="9">
    <location>
        <begin position="1"/>
        <end position="20"/>
    </location>
</feature>
<reference evidence="10 11" key="1">
    <citation type="submission" date="2016-10" db="EMBL/GenBank/DDBJ databases">
        <authorList>
            <person name="de Groot N.N."/>
        </authorList>
    </citation>
    <scope>NUCLEOTIDE SEQUENCE [LARGE SCALE GENOMIC DNA]</scope>
    <source>
        <strain evidence="11">E92,LMG 26720,CCM 7988</strain>
    </source>
</reference>
<evidence type="ECO:0000256" key="4">
    <source>
        <dbReference type="ARBA" id="ARBA00022452"/>
    </source>
</evidence>
<gene>
    <name evidence="10" type="ORF">SAMN04515674_106162</name>
</gene>
<comment type="subcellular location">
    <subcellularLocation>
        <location evidence="1">Cell outer membrane</location>
    </subcellularLocation>
</comment>
<dbReference type="EMBL" id="FOXH01000006">
    <property type="protein sequence ID" value="SFP85481.1"/>
    <property type="molecule type" value="Genomic_DNA"/>
</dbReference>
<dbReference type="GO" id="GO:0015288">
    <property type="term" value="F:porin activity"/>
    <property type="evidence" value="ECO:0007669"/>
    <property type="project" value="TreeGrafter"/>
</dbReference>